<evidence type="ECO:0000313" key="3">
    <source>
        <dbReference type="Proteomes" id="UP001174934"/>
    </source>
</evidence>
<feature type="region of interest" description="Disordered" evidence="1">
    <location>
        <begin position="82"/>
        <end position="119"/>
    </location>
</feature>
<protein>
    <submittedName>
        <fullName evidence="2">Uncharacterized protein</fullName>
    </submittedName>
</protein>
<dbReference type="AlphaFoldDB" id="A0AA39WUG4"/>
<organism evidence="2 3">
    <name type="scientific">Bombardia bombarda</name>
    <dbReference type="NCBI Taxonomy" id="252184"/>
    <lineage>
        <taxon>Eukaryota</taxon>
        <taxon>Fungi</taxon>
        <taxon>Dikarya</taxon>
        <taxon>Ascomycota</taxon>
        <taxon>Pezizomycotina</taxon>
        <taxon>Sordariomycetes</taxon>
        <taxon>Sordariomycetidae</taxon>
        <taxon>Sordariales</taxon>
        <taxon>Lasiosphaeriaceae</taxon>
        <taxon>Bombardia</taxon>
    </lineage>
</organism>
<feature type="compositionally biased region" description="Polar residues" evidence="1">
    <location>
        <begin position="110"/>
        <end position="119"/>
    </location>
</feature>
<feature type="non-terminal residue" evidence="2">
    <location>
        <position position="119"/>
    </location>
</feature>
<feature type="compositionally biased region" description="Low complexity" evidence="1">
    <location>
        <begin position="82"/>
        <end position="109"/>
    </location>
</feature>
<proteinExistence type="predicted"/>
<feature type="non-terminal residue" evidence="2">
    <location>
        <position position="1"/>
    </location>
</feature>
<sequence>TTITGAPEPPNPTGCPTIIATTNQCRTCAYPMCLVISTLTHHCNCPDAPETSLTSHPCHSQCGGIGCSTSWIISTATNCGVTTTTSSSPSTGTSTTDTTDTTATSQPSSLTATVTLSTG</sequence>
<keyword evidence="3" id="KW-1185">Reference proteome</keyword>
<gene>
    <name evidence="2" type="ORF">B0T17DRAFT_457513</name>
</gene>
<dbReference type="Proteomes" id="UP001174934">
    <property type="component" value="Unassembled WGS sequence"/>
</dbReference>
<evidence type="ECO:0000256" key="1">
    <source>
        <dbReference type="SAM" id="MobiDB-lite"/>
    </source>
</evidence>
<reference evidence="2" key="1">
    <citation type="submission" date="2023-06" db="EMBL/GenBank/DDBJ databases">
        <title>Genome-scale phylogeny and comparative genomics of the fungal order Sordariales.</title>
        <authorList>
            <consortium name="Lawrence Berkeley National Laboratory"/>
            <person name="Hensen N."/>
            <person name="Bonometti L."/>
            <person name="Westerberg I."/>
            <person name="Brannstrom I.O."/>
            <person name="Guillou S."/>
            <person name="Cros-Aarteil S."/>
            <person name="Calhoun S."/>
            <person name="Haridas S."/>
            <person name="Kuo A."/>
            <person name="Mondo S."/>
            <person name="Pangilinan J."/>
            <person name="Riley R."/>
            <person name="LaButti K."/>
            <person name="Andreopoulos B."/>
            <person name="Lipzen A."/>
            <person name="Chen C."/>
            <person name="Yanf M."/>
            <person name="Daum C."/>
            <person name="Ng V."/>
            <person name="Clum A."/>
            <person name="Steindorff A."/>
            <person name="Ohm R."/>
            <person name="Martin F."/>
            <person name="Silar P."/>
            <person name="Natvig D."/>
            <person name="Lalanne C."/>
            <person name="Gautier V."/>
            <person name="Ament-velasquez S.L."/>
            <person name="Kruys A."/>
            <person name="Hutchinson M.I."/>
            <person name="Powell A.J."/>
            <person name="Barry K."/>
            <person name="Miller A.N."/>
            <person name="Grigoriev I.V."/>
            <person name="Debuchy R."/>
            <person name="Gladieux P."/>
            <person name="Thoren M.H."/>
            <person name="Johannesson H."/>
        </authorList>
    </citation>
    <scope>NUCLEOTIDE SEQUENCE</scope>
    <source>
        <strain evidence="2">SMH3391-2</strain>
    </source>
</reference>
<accession>A0AA39WUG4</accession>
<comment type="caution">
    <text evidence="2">The sequence shown here is derived from an EMBL/GenBank/DDBJ whole genome shotgun (WGS) entry which is preliminary data.</text>
</comment>
<evidence type="ECO:0000313" key="2">
    <source>
        <dbReference type="EMBL" id="KAK0621843.1"/>
    </source>
</evidence>
<name>A0AA39WUG4_9PEZI</name>
<dbReference type="EMBL" id="JAULSR010000004">
    <property type="protein sequence ID" value="KAK0621843.1"/>
    <property type="molecule type" value="Genomic_DNA"/>
</dbReference>